<evidence type="ECO:0000313" key="5">
    <source>
        <dbReference type="Proteomes" id="UP000563426"/>
    </source>
</evidence>
<feature type="region of interest" description="Disordered" evidence="3">
    <location>
        <begin position="1"/>
        <end position="30"/>
    </location>
</feature>
<evidence type="ECO:0000313" key="4">
    <source>
        <dbReference type="EMBL" id="NOK32321.1"/>
    </source>
</evidence>
<dbReference type="PANTHER" id="PTHR41328:SF2">
    <property type="entry name" value="TERMINASE SMALL SUBUNIT"/>
    <property type="match status" value="1"/>
</dbReference>
<dbReference type="InterPro" id="IPR038713">
    <property type="entry name" value="Terminase_Gp1_N_sf"/>
</dbReference>
<protein>
    <submittedName>
        <fullName evidence="4">Terminase small subunit</fullName>
    </submittedName>
</protein>
<dbReference type="Pfam" id="PF03592">
    <property type="entry name" value="Terminase_2"/>
    <property type="match status" value="1"/>
</dbReference>
<comment type="caution">
    <text evidence="4">The sequence shown here is derived from an EMBL/GenBank/DDBJ whole genome shotgun (WGS) entry which is preliminary data.</text>
</comment>
<dbReference type="InterPro" id="IPR005335">
    <property type="entry name" value="Terminase_ssu"/>
</dbReference>
<dbReference type="Gene3D" id="1.10.10.1400">
    <property type="entry name" value="Terminase, small subunit, N-terminal DNA-binding domain, HTH motif"/>
    <property type="match status" value="1"/>
</dbReference>
<evidence type="ECO:0000256" key="1">
    <source>
        <dbReference type="ARBA" id="ARBA00022612"/>
    </source>
</evidence>
<dbReference type="PANTHER" id="PTHR41328">
    <property type="entry name" value="TERMINASE SMALL SUBUNIT-RELATED"/>
    <property type="match status" value="1"/>
</dbReference>
<dbReference type="AlphaFoldDB" id="A0A7Y4KEE7"/>
<sequence>MGSTPPRKPSTRPGRKTPAGESRAQALTPNQERFVQEYLVDLNGKQAAMRAGYSERSAEVTASKLLRNPKVQESVAAAKAARAERVEVKADDVLRELLLIARTDIGDAFSPTGALLPLKEMPAHLRRAISSIEVEQLTVDGEAIGTVAKVKLWDKPKSLELLGKHLRLFVDKVETTVQFSHEDALGELE</sequence>
<dbReference type="RefSeq" id="WP_171433034.1">
    <property type="nucleotide sequence ID" value="NZ_JABFJV010000012.1"/>
</dbReference>
<name>A0A7Y4KEE7_9BACT</name>
<dbReference type="EMBL" id="JABFJV010000012">
    <property type="protein sequence ID" value="NOK32321.1"/>
    <property type="molecule type" value="Genomic_DNA"/>
</dbReference>
<accession>A0A7Y4KEE7</accession>
<organism evidence="4 5">
    <name type="scientific">Corallococcus exercitus</name>
    <dbReference type="NCBI Taxonomy" id="2316736"/>
    <lineage>
        <taxon>Bacteria</taxon>
        <taxon>Pseudomonadati</taxon>
        <taxon>Myxococcota</taxon>
        <taxon>Myxococcia</taxon>
        <taxon>Myxococcales</taxon>
        <taxon>Cystobacterineae</taxon>
        <taxon>Myxococcaceae</taxon>
        <taxon>Corallococcus</taxon>
    </lineage>
</organism>
<reference evidence="4 5" key="1">
    <citation type="submission" date="2020-05" db="EMBL/GenBank/DDBJ databases">
        <authorList>
            <person name="Whitworth D."/>
        </authorList>
    </citation>
    <scope>NUCLEOTIDE SEQUENCE [LARGE SCALE GENOMIC DNA]</scope>
    <source>
        <strain evidence="4 5">AB043B</strain>
    </source>
</reference>
<gene>
    <name evidence="4" type="ORF">HMI49_03780</name>
</gene>
<keyword evidence="5" id="KW-1185">Reference proteome</keyword>
<dbReference type="InterPro" id="IPR052404">
    <property type="entry name" value="SPP1-like_terminase"/>
</dbReference>
<evidence type="ECO:0000256" key="3">
    <source>
        <dbReference type="SAM" id="MobiDB-lite"/>
    </source>
</evidence>
<proteinExistence type="predicted"/>
<evidence type="ECO:0000256" key="2">
    <source>
        <dbReference type="ARBA" id="ARBA00023219"/>
    </source>
</evidence>
<keyword evidence="2" id="KW-0231">Viral genome packaging</keyword>
<dbReference type="GO" id="GO:0051276">
    <property type="term" value="P:chromosome organization"/>
    <property type="evidence" value="ECO:0007669"/>
    <property type="project" value="InterPro"/>
</dbReference>
<dbReference type="Proteomes" id="UP000563426">
    <property type="component" value="Unassembled WGS sequence"/>
</dbReference>
<keyword evidence="1" id="KW-1188">Viral release from host cell</keyword>